<organism evidence="3 4">
    <name type="scientific">Molorchus minor</name>
    <dbReference type="NCBI Taxonomy" id="1323400"/>
    <lineage>
        <taxon>Eukaryota</taxon>
        <taxon>Metazoa</taxon>
        <taxon>Ecdysozoa</taxon>
        <taxon>Arthropoda</taxon>
        <taxon>Hexapoda</taxon>
        <taxon>Insecta</taxon>
        <taxon>Pterygota</taxon>
        <taxon>Neoptera</taxon>
        <taxon>Endopterygota</taxon>
        <taxon>Coleoptera</taxon>
        <taxon>Polyphaga</taxon>
        <taxon>Cucujiformia</taxon>
        <taxon>Chrysomeloidea</taxon>
        <taxon>Cerambycidae</taxon>
        <taxon>Lamiinae</taxon>
        <taxon>Monochamini</taxon>
        <taxon>Molorchus</taxon>
    </lineage>
</organism>
<evidence type="ECO:0000313" key="3">
    <source>
        <dbReference type="EMBL" id="KAJ8963647.1"/>
    </source>
</evidence>
<keyword evidence="4" id="KW-1185">Reference proteome</keyword>
<proteinExistence type="predicted"/>
<evidence type="ECO:0000256" key="2">
    <source>
        <dbReference type="ARBA" id="ARBA00023163"/>
    </source>
</evidence>
<dbReference type="Gene3D" id="3.30.1490.120">
    <property type="entry name" value="RNA polymerase Rpb7-like, N-terminal domain"/>
    <property type="match status" value="1"/>
</dbReference>
<accession>A0ABQ9ISS4</accession>
<comment type="caution">
    <text evidence="3">The sequence shown here is derived from an EMBL/GenBank/DDBJ whole genome shotgun (WGS) entry which is preliminary data.</text>
</comment>
<keyword evidence="2" id="KW-0804">Transcription</keyword>
<evidence type="ECO:0000256" key="1">
    <source>
        <dbReference type="ARBA" id="ARBA00022478"/>
    </source>
</evidence>
<name>A0ABQ9ISS4_9CUCU</name>
<dbReference type="Proteomes" id="UP001162164">
    <property type="component" value="Unassembled WGS sequence"/>
</dbReference>
<gene>
    <name evidence="3" type="ORF">NQ317_002563</name>
</gene>
<reference evidence="3" key="1">
    <citation type="journal article" date="2023" name="Insect Mol. Biol.">
        <title>Genome sequencing provides insights into the evolution of gene families encoding plant cell wall-degrading enzymes in longhorned beetles.</title>
        <authorList>
            <person name="Shin N.R."/>
            <person name="Okamura Y."/>
            <person name="Kirsch R."/>
            <person name="Pauchet Y."/>
        </authorList>
    </citation>
    <scope>NUCLEOTIDE SEQUENCE</scope>
    <source>
        <strain evidence="3">MMC_N1</strain>
    </source>
</reference>
<dbReference type="InterPro" id="IPR036898">
    <property type="entry name" value="RNA_pol_Rpb7-like_N_sf"/>
</dbReference>
<evidence type="ECO:0000313" key="4">
    <source>
        <dbReference type="Proteomes" id="UP001162164"/>
    </source>
</evidence>
<sequence>MVKFKINFKFNKSLLNKLVASSSSGVTLQRIKHHLALHPVHLNDLNKSVKDILSLGIAKYNKDLDGLLLGYQNIKLAKDGIINNDSCYIHMNLEADFFCV</sequence>
<dbReference type="EMBL" id="JAPWTJ010003019">
    <property type="protein sequence ID" value="KAJ8963647.1"/>
    <property type="molecule type" value="Genomic_DNA"/>
</dbReference>
<keyword evidence="1" id="KW-0240">DNA-directed RNA polymerase</keyword>
<protein>
    <submittedName>
        <fullName evidence="3">Uncharacterized protein</fullName>
    </submittedName>
</protein>